<proteinExistence type="predicted"/>
<organism evidence="1 2">
    <name type="scientific">Fulvivirga kasyanovii</name>
    <dbReference type="NCBI Taxonomy" id="396812"/>
    <lineage>
        <taxon>Bacteria</taxon>
        <taxon>Pseudomonadati</taxon>
        <taxon>Bacteroidota</taxon>
        <taxon>Cytophagia</taxon>
        <taxon>Cytophagales</taxon>
        <taxon>Fulvivirgaceae</taxon>
        <taxon>Fulvivirga</taxon>
    </lineage>
</organism>
<evidence type="ECO:0000313" key="2">
    <source>
        <dbReference type="Proteomes" id="UP000798808"/>
    </source>
</evidence>
<dbReference type="EMBL" id="SMLW01000677">
    <property type="protein sequence ID" value="MTI29003.1"/>
    <property type="molecule type" value="Genomic_DNA"/>
</dbReference>
<dbReference type="Gene3D" id="2.60.40.10">
    <property type="entry name" value="Immunoglobulins"/>
    <property type="match status" value="1"/>
</dbReference>
<dbReference type="InterPro" id="IPR011467">
    <property type="entry name" value="DUF1573"/>
</dbReference>
<accession>A0ABW9RXQ0</accession>
<dbReference type="InterPro" id="IPR013783">
    <property type="entry name" value="Ig-like_fold"/>
</dbReference>
<sequence>MLQNVAMQIFITLNIIIMKKLFSTIAFVLLALGLHAQEIAVSGANAEFHWEESQTYDFGKIAKNVPVTHSFRFTNTGDTPLIISSAKASCGCTVAAFTKDPIMPGASGEITATYNAQKSGLFQKGITIASNAQENVVVLYLKGEVTE</sequence>
<name>A0ABW9RXQ0_9BACT</name>
<dbReference type="PANTHER" id="PTHR37833:SF1">
    <property type="entry name" value="SIGNAL PEPTIDE PROTEIN"/>
    <property type="match status" value="1"/>
</dbReference>
<dbReference type="Pfam" id="PF07610">
    <property type="entry name" value="DUF1573"/>
    <property type="match status" value="1"/>
</dbReference>
<comment type="caution">
    <text evidence="1">The sequence shown here is derived from an EMBL/GenBank/DDBJ whole genome shotgun (WGS) entry which is preliminary data.</text>
</comment>
<reference evidence="1 2" key="1">
    <citation type="submission" date="2019-02" db="EMBL/GenBank/DDBJ databases">
        <authorList>
            <person name="Goldberg S.R."/>
            <person name="Haltli B.A."/>
            <person name="Correa H."/>
            <person name="Russell K.G."/>
        </authorList>
    </citation>
    <scope>NUCLEOTIDE SEQUENCE [LARGE SCALE GENOMIC DNA]</scope>
    <source>
        <strain evidence="1 2">JCM 16186</strain>
    </source>
</reference>
<protein>
    <submittedName>
        <fullName evidence="1">DUF1573 domain-containing protein</fullName>
    </submittedName>
</protein>
<dbReference type="PANTHER" id="PTHR37833">
    <property type="entry name" value="LIPOPROTEIN-RELATED"/>
    <property type="match status" value="1"/>
</dbReference>
<keyword evidence="2" id="KW-1185">Reference proteome</keyword>
<dbReference type="Proteomes" id="UP000798808">
    <property type="component" value="Unassembled WGS sequence"/>
</dbReference>
<evidence type="ECO:0000313" key="1">
    <source>
        <dbReference type="EMBL" id="MTI29003.1"/>
    </source>
</evidence>
<gene>
    <name evidence="1" type="ORF">E1163_28840</name>
</gene>